<keyword evidence="2" id="KW-1185">Reference proteome</keyword>
<accession>A0A0D2KGT5</accession>
<dbReference type="EMBL" id="KN817718">
    <property type="protein sequence ID" value="KJA13732.1"/>
    <property type="molecule type" value="Genomic_DNA"/>
</dbReference>
<evidence type="ECO:0000313" key="2">
    <source>
        <dbReference type="Proteomes" id="UP000054270"/>
    </source>
</evidence>
<proteinExistence type="predicted"/>
<reference evidence="2" key="1">
    <citation type="submission" date="2014-04" db="EMBL/GenBank/DDBJ databases">
        <title>Evolutionary Origins and Diversification of the Mycorrhizal Mutualists.</title>
        <authorList>
            <consortium name="DOE Joint Genome Institute"/>
            <consortium name="Mycorrhizal Genomics Consortium"/>
            <person name="Kohler A."/>
            <person name="Kuo A."/>
            <person name="Nagy L.G."/>
            <person name="Floudas D."/>
            <person name="Copeland A."/>
            <person name="Barry K.W."/>
            <person name="Cichocki N."/>
            <person name="Veneault-Fourrey C."/>
            <person name="LaButti K."/>
            <person name="Lindquist E.A."/>
            <person name="Lipzen A."/>
            <person name="Lundell T."/>
            <person name="Morin E."/>
            <person name="Murat C."/>
            <person name="Riley R."/>
            <person name="Ohm R."/>
            <person name="Sun H."/>
            <person name="Tunlid A."/>
            <person name="Henrissat B."/>
            <person name="Grigoriev I.V."/>
            <person name="Hibbett D.S."/>
            <person name="Martin F."/>
        </authorList>
    </citation>
    <scope>NUCLEOTIDE SEQUENCE [LARGE SCALE GENOMIC DNA]</scope>
    <source>
        <strain evidence="2">FD-334 SS-4</strain>
    </source>
</reference>
<dbReference type="AlphaFoldDB" id="A0A0D2KGT5"/>
<evidence type="ECO:0000313" key="1">
    <source>
        <dbReference type="EMBL" id="KJA13732.1"/>
    </source>
</evidence>
<dbReference type="Proteomes" id="UP000054270">
    <property type="component" value="Unassembled WGS sequence"/>
</dbReference>
<sequence length="228" mass="26281">MHRRYLIDDTVIAVFFHGNLKKPCSSYLPESFHIANPLPSILKLWTSYLNIRRLTNRLPSSLSNPFRCLFTPIILLPALHSNFVECSLKPNQPKRPKHLSLLLNFWSLHHFAGETHDAKLKPFQRFLFCGVNMWKTAACPSHNLFTDGTFRQLCPIRFSGACRDCKLRRPSTYSYLVAEFDVEGIPHEGNKLLSAERTQTSCRTTAMSSLEGHLEYFFYYFCQISSGD</sequence>
<name>A0A0D2KGT5_HYPSF</name>
<protein>
    <submittedName>
        <fullName evidence="1">Uncharacterized protein</fullName>
    </submittedName>
</protein>
<organism evidence="1 2">
    <name type="scientific">Hypholoma sublateritium (strain FD-334 SS-4)</name>
    <dbReference type="NCBI Taxonomy" id="945553"/>
    <lineage>
        <taxon>Eukaryota</taxon>
        <taxon>Fungi</taxon>
        <taxon>Dikarya</taxon>
        <taxon>Basidiomycota</taxon>
        <taxon>Agaricomycotina</taxon>
        <taxon>Agaricomycetes</taxon>
        <taxon>Agaricomycetidae</taxon>
        <taxon>Agaricales</taxon>
        <taxon>Agaricineae</taxon>
        <taxon>Strophariaceae</taxon>
        <taxon>Hypholoma</taxon>
    </lineage>
</organism>
<gene>
    <name evidence="1" type="ORF">HYPSUDRAFT_529947</name>
</gene>